<evidence type="ECO:0000256" key="2">
    <source>
        <dbReference type="ARBA" id="ARBA00022737"/>
    </source>
</evidence>
<evidence type="ECO:0000256" key="1">
    <source>
        <dbReference type="ARBA" id="ARBA00022729"/>
    </source>
</evidence>
<feature type="disulfide bond" evidence="4">
    <location>
        <begin position="120"/>
        <end position="130"/>
    </location>
</feature>
<organism evidence="6 7">
    <name type="scientific">Patella caerulea</name>
    <name type="common">Rayed Mediterranean limpet</name>
    <dbReference type="NCBI Taxonomy" id="87958"/>
    <lineage>
        <taxon>Eukaryota</taxon>
        <taxon>Metazoa</taxon>
        <taxon>Spiralia</taxon>
        <taxon>Lophotrochozoa</taxon>
        <taxon>Mollusca</taxon>
        <taxon>Gastropoda</taxon>
        <taxon>Patellogastropoda</taxon>
        <taxon>Patelloidea</taxon>
        <taxon>Patellidae</taxon>
        <taxon>Patella</taxon>
    </lineage>
</organism>
<protein>
    <recommendedName>
        <fullName evidence="5">SRCR domain-containing protein</fullName>
    </recommendedName>
</protein>
<evidence type="ECO:0000256" key="3">
    <source>
        <dbReference type="ARBA" id="ARBA00023157"/>
    </source>
</evidence>
<feature type="domain" description="SRCR" evidence="5">
    <location>
        <begin position="154"/>
        <end position="256"/>
    </location>
</feature>
<dbReference type="SUPFAM" id="SSF56487">
    <property type="entry name" value="SRCR-like"/>
    <property type="match status" value="3"/>
</dbReference>
<dbReference type="Gene3D" id="3.10.250.10">
    <property type="entry name" value="SRCR-like domain"/>
    <property type="match status" value="3"/>
</dbReference>
<feature type="disulfide bond" evidence="4">
    <location>
        <begin position="227"/>
        <end position="237"/>
    </location>
</feature>
<accession>A0AAN8PL15</accession>
<feature type="domain" description="SRCR" evidence="5">
    <location>
        <begin position="49"/>
        <end position="151"/>
    </location>
</feature>
<dbReference type="SMART" id="SM00202">
    <property type="entry name" value="SR"/>
    <property type="match status" value="2"/>
</dbReference>
<comment type="caution">
    <text evidence="4">Lacks conserved residue(s) required for the propagation of feature annotation.</text>
</comment>
<dbReference type="EMBL" id="JAZGQO010000011">
    <property type="protein sequence ID" value="KAK6173786.1"/>
    <property type="molecule type" value="Genomic_DNA"/>
</dbReference>
<evidence type="ECO:0000313" key="6">
    <source>
        <dbReference type="EMBL" id="KAK6173786.1"/>
    </source>
</evidence>
<evidence type="ECO:0000259" key="5">
    <source>
        <dbReference type="PROSITE" id="PS50287"/>
    </source>
</evidence>
<name>A0AAN8PL15_PATCE</name>
<keyword evidence="7" id="KW-1185">Reference proteome</keyword>
<dbReference type="PANTHER" id="PTHR19331">
    <property type="entry name" value="SCAVENGER RECEPTOR DOMAIN-CONTAINING"/>
    <property type="match status" value="1"/>
</dbReference>
<feature type="disulfide bond" evidence="4">
    <location>
        <begin position="75"/>
        <end position="139"/>
    </location>
</feature>
<proteinExistence type="predicted"/>
<dbReference type="InterPro" id="IPR001190">
    <property type="entry name" value="SRCR"/>
</dbReference>
<keyword evidence="2" id="KW-0677">Repeat</keyword>
<gene>
    <name evidence="6" type="ORF">SNE40_017186</name>
</gene>
<dbReference type="InterPro" id="IPR036772">
    <property type="entry name" value="SRCR-like_dom_sf"/>
</dbReference>
<evidence type="ECO:0000313" key="7">
    <source>
        <dbReference type="Proteomes" id="UP001347796"/>
    </source>
</evidence>
<sequence>MNNTVGYWKTHITCGSNDSELVKCSNTGWTYSNSCPSYKTNAVICHGEVKFDRSFRTSMGAIFVYDQGYGYQKLCGEDLTKATAQVFCRQLRFVSASPYQLGSDYKEMGNAAMKKVSYNCAGTESRLNECATVEASLTCTNSSPAATVICEQDLREVGDVRELNKGYGAVWVYDDQAIEWNLCADGFDDNVAKVVCRELGFGENGRRLPSTAYPYYTHAERNKTFNCSGSEKRLSECSSYTSSVCKTREVAAVACKNSSDSSDEGVTRISASHQVEVFYHGIWGSVCGAHWDDNAAKVVCGNTTFAKAATAFSMLPVWIFEVKCAGDEDSLTSCQITKDDPMFNCDYSQGAVAYCIDDSPGDKYEYSLTGDKNEYSLTGDKYEYSLTGGGSNYGYVQLTKNGEKGYAISLKSESMRNISEAACNSLGFHGGEPYDMPALVAKRWWDVSVNADFKEYPRLQPLNARAYYSGSQQKYISVFCFDKG</sequence>
<feature type="domain" description="SRCR" evidence="5">
    <location>
        <begin position="275"/>
        <end position="356"/>
    </location>
</feature>
<dbReference type="AlphaFoldDB" id="A0AAN8PL15"/>
<keyword evidence="3 4" id="KW-1015">Disulfide bond</keyword>
<comment type="caution">
    <text evidence="6">The sequence shown here is derived from an EMBL/GenBank/DDBJ whole genome shotgun (WGS) entry which is preliminary data.</text>
</comment>
<dbReference type="PROSITE" id="PS50287">
    <property type="entry name" value="SRCR_2"/>
    <property type="match status" value="3"/>
</dbReference>
<feature type="disulfide bond" evidence="4">
    <location>
        <begin position="324"/>
        <end position="334"/>
    </location>
</feature>
<dbReference type="Pfam" id="PF00530">
    <property type="entry name" value="SRCR"/>
    <property type="match status" value="3"/>
</dbReference>
<reference evidence="6 7" key="1">
    <citation type="submission" date="2024-01" db="EMBL/GenBank/DDBJ databases">
        <title>The genome of the rayed Mediterranean limpet Patella caerulea (Linnaeus, 1758).</title>
        <authorList>
            <person name="Anh-Thu Weber A."/>
            <person name="Halstead-Nussloch G."/>
        </authorList>
    </citation>
    <scope>NUCLEOTIDE SEQUENCE [LARGE SCALE GENOMIC DNA]</scope>
    <source>
        <strain evidence="6">AATW-2023a</strain>
        <tissue evidence="6">Whole specimen</tissue>
    </source>
</reference>
<dbReference type="Proteomes" id="UP001347796">
    <property type="component" value="Unassembled WGS sequence"/>
</dbReference>
<dbReference type="GO" id="GO:0016020">
    <property type="term" value="C:membrane"/>
    <property type="evidence" value="ECO:0007669"/>
    <property type="project" value="InterPro"/>
</dbReference>
<keyword evidence="1" id="KW-0732">Signal</keyword>
<evidence type="ECO:0000256" key="4">
    <source>
        <dbReference type="PROSITE-ProRule" id="PRU00196"/>
    </source>
</evidence>